<accession>A0A6J7WH90</accession>
<proteinExistence type="predicted"/>
<name>A0A6J7WH90_9CAUD</name>
<sequence>MASTINTTNIDVTYPIAGQDNDTQGFRDNFRNIKNNLNTAASEITAIQANVTTLQTAITTLANLSQTQVSALTPVAGMIVYNYTYSNVQVYSANLSRWANITLS</sequence>
<reference evidence="1" key="1">
    <citation type="submission" date="2020-05" db="EMBL/GenBank/DDBJ databases">
        <authorList>
            <person name="Chiriac C."/>
            <person name="Salcher M."/>
            <person name="Ghai R."/>
            <person name="Kavagutti S V."/>
        </authorList>
    </citation>
    <scope>NUCLEOTIDE SEQUENCE</scope>
</reference>
<gene>
    <name evidence="1" type="ORF">UFOVP190_371</name>
</gene>
<dbReference type="EMBL" id="LR798243">
    <property type="protein sequence ID" value="CAB5215039.1"/>
    <property type="molecule type" value="Genomic_DNA"/>
</dbReference>
<evidence type="ECO:0000313" key="1">
    <source>
        <dbReference type="EMBL" id="CAB5215039.1"/>
    </source>
</evidence>
<organism evidence="1">
    <name type="scientific">uncultured Caudovirales phage</name>
    <dbReference type="NCBI Taxonomy" id="2100421"/>
    <lineage>
        <taxon>Viruses</taxon>
        <taxon>Duplodnaviria</taxon>
        <taxon>Heunggongvirae</taxon>
        <taxon>Uroviricota</taxon>
        <taxon>Caudoviricetes</taxon>
        <taxon>Peduoviridae</taxon>
        <taxon>Maltschvirus</taxon>
        <taxon>Maltschvirus maltsch</taxon>
    </lineage>
</organism>
<protein>
    <submittedName>
        <fullName evidence="1">Uncharacterized protein</fullName>
    </submittedName>
</protein>